<organism evidence="2 3">
    <name type="scientific">Castilleja foliolosa</name>
    <dbReference type="NCBI Taxonomy" id="1961234"/>
    <lineage>
        <taxon>Eukaryota</taxon>
        <taxon>Viridiplantae</taxon>
        <taxon>Streptophyta</taxon>
        <taxon>Embryophyta</taxon>
        <taxon>Tracheophyta</taxon>
        <taxon>Spermatophyta</taxon>
        <taxon>Magnoliopsida</taxon>
        <taxon>eudicotyledons</taxon>
        <taxon>Gunneridae</taxon>
        <taxon>Pentapetalae</taxon>
        <taxon>asterids</taxon>
        <taxon>lamiids</taxon>
        <taxon>Lamiales</taxon>
        <taxon>Orobanchaceae</taxon>
        <taxon>Pedicularideae</taxon>
        <taxon>Castillejinae</taxon>
        <taxon>Castilleja</taxon>
    </lineage>
</organism>
<dbReference type="AlphaFoldDB" id="A0ABD3DLR1"/>
<comment type="caution">
    <text evidence="2">The sequence shown here is derived from an EMBL/GenBank/DDBJ whole genome shotgun (WGS) entry which is preliminary data.</text>
</comment>
<name>A0ABD3DLR1_9LAMI</name>
<evidence type="ECO:0000313" key="2">
    <source>
        <dbReference type="EMBL" id="KAL3642601.1"/>
    </source>
</evidence>
<dbReference type="GO" id="GO:0016740">
    <property type="term" value="F:transferase activity"/>
    <property type="evidence" value="ECO:0007669"/>
    <property type="project" value="UniProtKB-KW"/>
</dbReference>
<evidence type="ECO:0000313" key="3">
    <source>
        <dbReference type="Proteomes" id="UP001632038"/>
    </source>
</evidence>
<dbReference type="PANTHER" id="PTHR48045">
    <property type="entry name" value="UDP-GLYCOSYLTRANSFERASE 72B1"/>
    <property type="match status" value="1"/>
</dbReference>
<keyword evidence="3" id="KW-1185">Reference proteome</keyword>
<dbReference type="PANTHER" id="PTHR48045:SF39">
    <property type="entry name" value="UDP-GLYCOSYLTRANSFERASE 86A1-LIKE"/>
    <property type="match status" value="1"/>
</dbReference>
<keyword evidence="1" id="KW-0808">Transferase</keyword>
<dbReference type="InterPro" id="IPR002213">
    <property type="entry name" value="UDP_glucos_trans"/>
</dbReference>
<proteinExistence type="predicted"/>
<dbReference type="Gene3D" id="3.40.50.2000">
    <property type="entry name" value="Glycogen Phosphorylase B"/>
    <property type="match status" value="2"/>
</dbReference>
<dbReference type="CDD" id="cd03784">
    <property type="entry name" value="GT1_Gtf-like"/>
    <property type="match status" value="1"/>
</dbReference>
<dbReference type="EMBL" id="JAVIJP010000016">
    <property type="protein sequence ID" value="KAL3642601.1"/>
    <property type="molecule type" value="Genomic_DNA"/>
</dbReference>
<dbReference type="SUPFAM" id="SSF53756">
    <property type="entry name" value="UDP-Glycosyltransferase/glycogen phosphorylase"/>
    <property type="match status" value="1"/>
</dbReference>
<protein>
    <submittedName>
        <fullName evidence="2">Uncharacterized protein</fullName>
    </submittedName>
</protein>
<dbReference type="Proteomes" id="UP001632038">
    <property type="component" value="Unassembled WGS sequence"/>
</dbReference>
<sequence>MPVLVFCRRGTRMRLEIIPWCDQIKVLSNPAVGGFLTHNGWNSTVESMWCGVPMICYPMAYDQFTSRKLVVDDWRVGISLCDGGDSFIERKQVAEKIKTFMDETTSSQRMRQEAGKVKETLRNALEMGGSSEMNFDQFVEDLKEKLSC</sequence>
<evidence type="ECO:0000256" key="1">
    <source>
        <dbReference type="ARBA" id="ARBA00022679"/>
    </source>
</evidence>
<dbReference type="Pfam" id="PF00201">
    <property type="entry name" value="UDPGT"/>
    <property type="match status" value="1"/>
</dbReference>
<reference evidence="3" key="1">
    <citation type="journal article" date="2024" name="IScience">
        <title>Strigolactones Initiate the Formation of Haustorium-like Structures in Castilleja.</title>
        <authorList>
            <person name="Buerger M."/>
            <person name="Peterson D."/>
            <person name="Chory J."/>
        </authorList>
    </citation>
    <scope>NUCLEOTIDE SEQUENCE [LARGE SCALE GENOMIC DNA]</scope>
</reference>
<gene>
    <name evidence="2" type="ORF">CASFOL_013416</name>
</gene>
<accession>A0ABD3DLR1</accession>